<dbReference type="Pfam" id="PF00106">
    <property type="entry name" value="adh_short"/>
    <property type="match status" value="1"/>
</dbReference>
<dbReference type="CDD" id="cd05233">
    <property type="entry name" value="SDR_c"/>
    <property type="match status" value="1"/>
</dbReference>
<comment type="similarity">
    <text evidence="1">Belongs to the short-chain dehydrogenases/reductases (SDR) family.</text>
</comment>
<dbReference type="InterPro" id="IPR036291">
    <property type="entry name" value="NAD(P)-bd_dom_sf"/>
</dbReference>
<dbReference type="RefSeq" id="XP_033672628.1">
    <property type="nucleotide sequence ID" value="XM_033815552.1"/>
</dbReference>
<protein>
    <recommendedName>
        <fullName evidence="5">NAD(P)-binding protein</fullName>
    </recommendedName>
</protein>
<dbReference type="Proteomes" id="UP000799537">
    <property type="component" value="Unassembled WGS sequence"/>
</dbReference>
<dbReference type="PRINTS" id="PR00081">
    <property type="entry name" value="GDHRDH"/>
</dbReference>
<gene>
    <name evidence="3" type="ORF">M409DRAFT_63342</name>
</gene>
<accession>A0A6A6D0X5</accession>
<evidence type="ECO:0008006" key="5">
    <source>
        <dbReference type="Google" id="ProtNLM"/>
    </source>
</evidence>
<reference evidence="3" key="1">
    <citation type="journal article" date="2020" name="Stud. Mycol.">
        <title>101 Dothideomycetes genomes: a test case for predicting lifestyles and emergence of pathogens.</title>
        <authorList>
            <person name="Haridas S."/>
            <person name="Albert R."/>
            <person name="Binder M."/>
            <person name="Bloem J."/>
            <person name="Labutti K."/>
            <person name="Salamov A."/>
            <person name="Andreopoulos B."/>
            <person name="Baker S."/>
            <person name="Barry K."/>
            <person name="Bills G."/>
            <person name="Bluhm B."/>
            <person name="Cannon C."/>
            <person name="Castanera R."/>
            <person name="Culley D."/>
            <person name="Daum C."/>
            <person name="Ezra D."/>
            <person name="Gonzalez J."/>
            <person name="Henrissat B."/>
            <person name="Kuo A."/>
            <person name="Liang C."/>
            <person name="Lipzen A."/>
            <person name="Lutzoni F."/>
            <person name="Magnuson J."/>
            <person name="Mondo S."/>
            <person name="Nolan M."/>
            <person name="Ohm R."/>
            <person name="Pangilinan J."/>
            <person name="Park H.-J."/>
            <person name="Ramirez L."/>
            <person name="Alfaro M."/>
            <person name="Sun H."/>
            <person name="Tritt A."/>
            <person name="Yoshinaga Y."/>
            <person name="Zwiers L.-H."/>
            <person name="Turgeon B."/>
            <person name="Goodwin S."/>
            <person name="Spatafora J."/>
            <person name="Crous P."/>
            <person name="Grigoriev I."/>
        </authorList>
    </citation>
    <scope>NUCLEOTIDE SEQUENCE</scope>
    <source>
        <strain evidence="3">ATCC 36951</strain>
    </source>
</reference>
<dbReference type="SUPFAM" id="SSF51735">
    <property type="entry name" value="NAD(P)-binding Rossmann-fold domains"/>
    <property type="match status" value="1"/>
</dbReference>
<keyword evidence="2" id="KW-0560">Oxidoreductase</keyword>
<evidence type="ECO:0000256" key="1">
    <source>
        <dbReference type="ARBA" id="ARBA00006484"/>
    </source>
</evidence>
<proteinExistence type="inferred from homology"/>
<evidence type="ECO:0000256" key="2">
    <source>
        <dbReference type="ARBA" id="ARBA00023002"/>
    </source>
</evidence>
<dbReference type="AlphaFoldDB" id="A0A6A6D0X5"/>
<dbReference type="GeneID" id="54568824"/>
<dbReference type="PANTHER" id="PTHR42760">
    <property type="entry name" value="SHORT-CHAIN DEHYDROGENASES/REDUCTASES FAMILY MEMBER"/>
    <property type="match status" value="1"/>
</dbReference>
<dbReference type="InterPro" id="IPR002347">
    <property type="entry name" value="SDR_fam"/>
</dbReference>
<dbReference type="GO" id="GO:0016616">
    <property type="term" value="F:oxidoreductase activity, acting on the CH-OH group of donors, NAD or NADP as acceptor"/>
    <property type="evidence" value="ECO:0007669"/>
    <property type="project" value="TreeGrafter"/>
</dbReference>
<dbReference type="EMBL" id="ML993582">
    <property type="protein sequence ID" value="KAF2171739.1"/>
    <property type="molecule type" value="Genomic_DNA"/>
</dbReference>
<organism evidence="3 4">
    <name type="scientific">Zasmidium cellare ATCC 36951</name>
    <dbReference type="NCBI Taxonomy" id="1080233"/>
    <lineage>
        <taxon>Eukaryota</taxon>
        <taxon>Fungi</taxon>
        <taxon>Dikarya</taxon>
        <taxon>Ascomycota</taxon>
        <taxon>Pezizomycotina</taxon>
        <taxon>Dothideomycetes</taxon>
        <taxon>Dothideomycetidae</taxon>
        <taxon>Mycosphaerellales</taxon>
        <taxon>Mycosphaerellaceae</taxon>
        <taxon>Zasmidium</taxon>
    </lineage>
</organism>
<dbReference type="PANTHER" id="PTHR42760:SF37">
    <property type="entry name" value="CLAVALDEHYDE DEHYDROGENASE"/>
    <property type="match status" value="1"/>
</dbReference>
<sequence length="331" mass="36713">MGIDPLQRRNTIGADIVPTDRHDTYDFIKPTQFDLNGRTIVVTGASKGCGRAFALAYSRAGASNICITGRASLDGVEKEIQEAAKAAGRSTPKVLKLKVEVTSQQDVEKAAEEVRSAFGGIDILVNNAGYMESEASLLEIDPKDFWQTWHVNIFGTFLVTRAFVPLLLNHNHPSPLKTCVTISSAWAHTKYAGNFGYQTTKFAQLRFTEFLSVQFPPPTPSKTPGGSDDGLLCYSLHPGGVSTELSMKLSPRMHWFLNDTPELSGDTIVWLTSQRREWLRDRYISSQWDMEEFSNMKDEIVRNDLLKVRMSVGGLEGESQNNSYRGIGIGL</sequence>
<evidence type="ECO:0000313" key="4">
    <source>
        <dbReference type="Proteomes" id="UP000799537"/>
    </source>
</evidence>
<dbReference type="OrthoDB" id="1933717at2759"/>
<name>A0A6A6D0X5_ZASCE</name>
<dbReference type="Gene3D" id="3.40.50.720">
    <property type="entry name" value="NAD(P)-binding Rossmann-like Domain"/>
    <property type="match status" value="1"/>
</dbReference>
<evidence type="ECO:0000313" key="3">
    <source>
        <dbReference type="EMBL" id="KAF2171739.1"/>
    </source>
</evidence>
<keyword evidence="4" id="KW-1185">Reference proteome</keyword>